<keyword evidence="3" id="KW-0808">Transferase</keyword>
<dbReference type="AlphaFoldDB" id="A0A6G9YHZ5"/>
<evidence type="ECO:0000256" key="4">
    <source>
        <dbReference type="ARBA" id="ARBA00022898"/>
    </source>
</evidence>
<dbReference type="PANTHER" id="PTHR42790:SF19">
    <property type="entry name" value="KYNURENINE_ALPHA-AMINOADIPATE AMINOTRANSFERASE, MITOCHONDRIAL"/>
    <property type="match status" value="1"/>
</dbReference>
<evidence type="ECO:0000256" key="3">
    <source>
        <dbReference type="ARBA" id="ARBA00022679"/>
    </source>
</evidence>
<dbReference type="GO" id="GO:0008483">
    <property type="term" value="F:transaminase activity"/>
    <property type="evidence" value="ECO:0007669"/>
    <property type="project" value="UniProtKB-KW"/>
</dbReference>
<dbReference type="GO" id="GO:1901605">
    <property type="term" value="P:alpha-amino acid metabolic process"/>
    <property type="evidence" value="ECO:0007669"/>
    <property type="project" value="TreeGrafter"/>
</dbReference>
<dbReference type="Proteomes" id="UP000503540">
    <property type="component" value="Chromosome"/>
</dbReference>
<dbReference type="Gene3D" id="3.90.1150.10">
    <property type="entry name" value="Aspartate Aminotransferase, domain 1"/>
    <property type="match status" value="1"/>
</dbReference>
<dbReference type="PANTHER" id="PTHR42790">
    <property type="entry name" value="AMINOTRANSFERASE"/>
    <property type="match status" value="1"/>
</dbReference>
<evidence type="ECO:0000313" key="6">
    <source>
        <dbReference type="Proteomes" id="UP000503540"/>
    </source>
</evidence>
<evidence type="ECO:0000256" key="1">
    <source>
        <dbReference type="ARBA" id="ARBA00001933"/>
    </source>
</evidence>
<dbReference type="SUPFAM" id="SSF53383">
    <property type="entry name" value="PLP-dependent transferases"/>
    <property type="match status" value="1"/>
</dbReference>
<dbReference type="InterPro" id="IPR015424">
    <property type="entry name" value="PyrdxlP-dep_Trfase"/>
</dbReference>
<dbReference type="InterPro" id="IPR015422">
    <property type="entry name" value="PyrdxlP-dep_Trfase_small"/>
</dbReference>
<dbReference type="RefSeq" id="WP_167475410.1">
    <property type="nucleotide sequence ID" value="NZ_CP046172.1"/>
</dbReference>
<reference evidence="5 6" key="1">
    <citation type="journal article" date="2019" name="ACS Chem. Biol.">
        <title>Identification and Mobilization of a Cryptic Antibiotic Biosynthesis Gene Locus from a Human-Pathogenic Nocardia Isolate.</title>
        <authorList>
            <person name="Herisse M."/>
            <person name="Ishida K."/>
            <person name="Porter J.L."/>
            <person name="Howden B."/>
            <person name="Hertweck C."/>
            <person name="Stinear T.P."/>
            <person name="Pidot S.J."/>
        </authorList>
    </citation>
    <scope>NUCLEOTIDE SEQUENCE [LARGE SCALE GENOMIC DNA]</scope>
    <source>
        <strain evidence="5 6">AUSMDU00012717</strain>
    </source>
</reference>
<gene>
    <name evidence="5" type="ORF">F5544_24625</name>
</gene>
<evidence type="ECO:0008006" key="7">
    <source>
        <dbReference type="Google" id="ProtNLM"/>
    </source>
</evidence>
<accession>A0A6G9YHZ5</accession>
<keyword evidence="2" id="KW-0032">Aminotransferase</keyword>
<keyword evidence="4" id="KW-0663">Pyridoxal phosphate</keyword>
<sequence length="119" mass="12732">MITVNTASLSQIVVGGMLRAHFPPARAARLGVAWNEPKGGFFLSLRVPFLADNAALSRSADRYGVIWTPMSYFYPGGGGERTIRLAFSYLTPAEITDGVARLAEFVEAEAAADSTVPLP</sequence>
<dbReference type="InterPro" id="IPR050859">
    <property type="entry name" value="Class-I_PLP-dep_aminotransf"/>
</dbReference>
<name>A0A6G9YHZ5_9NOCA</name>
<comment type="cofactor">
    <cofactor evidence="1">
        <name>pyridoxal 5'-phosphate</name>
        <dbReference type="ChEBI" id="CHEBI:597326"/>
    </cofactor>
</comment>
<evidence type="ECO:0000256" key="2">
    <source>
        <dbReference type="ARBA" id="ARBA00022576"/>
    </source>
</evidence>
<dbReference type="KEGG" id="nah:F5544_24625"/>
<keyword evidence="6" id="KW-1185">Reference proteome</keyword>
<evidence type="ECO:0000313" key="5">
    <source>
        <dbReference type="EMBL" id="QIS12780.1"/>
    </source>
</evidence>
<organism evidence="5 6">
    <name type="scientific">Nocardia arthritidis</name>
    <dbReference type="NCBI Taxonomy" id="228602"/>
    <lineage>
        <taxon>Bacteria</taxon>
        <taxon>Bacillati</taxon>
        <taxon>Actinomycetota</taxon>
        <taxon>Actinomycetes</taxon>
        <taxon>Mycobacteriales</taxon>
        <taxon>Nocardiaceae</taxon>
        <taxon>Nocardia</taxon>
    </lineage>
</organism>
<proteinExistence type="predicted"/>
<dbReference type="EMBL" id="CP046172">
    <property type="protein sequence ID" value="QIS12780.1"/>
    <property type="molecule type" value="Genomic_DNA"/>
</dbReference>
<protein>
    <recommendedName>
        <fullName evidence="7">Aminotransferase class I/II-fold pyridoxal phosphate-dependent enzyme</fullName>
    </recommendedName>
</protein>